<dbReference type="EMBL" id="JBCDNA010000001">
    <property type="protein sequence ID" value="MEL4455481.1"/>
    <property type="molecule type" value="Genomic_DNA"/>
</dbReference>
<keyword evidence="2" id="KW-1185">Reference proteome</keyword>
<dbReference type="PANTHER" id="PTHR36932">
    <property type="entry name" value="CAPSULAR POLYSACCHARIDE BIOSYNTHESIS PROTEIN"/>
    <property type="match status" value="1"/>
</dbReference>
<sequence length="395" mass="46123">MINTSCSNVPYYYGIKDKVRLPFQDLDYFNQQFPKISKEKIVNESKNLENPFMKSFVVHATSGSTGTPLQVKVSNRAESYRIANRMRFYNWWGLDFYDKHVLIWRSLEKEASFLKNFLKQFQYFLNGRLNIDVFDLNADTIYGYVKAIEKFRPKYLRGYKSGVLEFARLMYDNKLKIKDSKIQLIIVTSEVLLIEERRFIQDVFGVKVANEYGAADGGQFAFECPEGSLHVNEESVLMTTDNMNNLCFTELYNDKMPLINYENQDKVIFSEKGCSCGRTLKVIDHIVGRTADYIDCNDGTKKHSLIFIGMFNELQIKFNKSIKQFKVIQNGNSLIFEIIKDINYEPSIEGFLRKNVNTKVCGELKVLFKYVNKIDRESNGKLRYFVKKTSNRIRK</sequence>
<comment type="caution">
    <text evidence="1">The sequence shown here is derived from an EMBL/GenBank/DDBJ whole genome shotgun (WGS) entry which is preliminary data.</text>
</comment>
<dbReference type="RefSeq" id="WP_342159314.1">
    <property type="nucleotide sequence ID" value="NZ_JBCDNA010000001.1"/>
</dbReference>
<proteinExistence type="predicted"/>
<protein>
    <recommendedName>
        <fullName evidence="3">Phenylacetate-CoA ligase</fullName>
    </recommendedName>
</protein>
<reference evidence="1 2" key="1">
    <citation type="submission" date="2024-04" db="EMBL/GenBank/DDBJ databases">
        <title>whole genome sequencing of Lutimonas vermicola strain IMCC1616.</title>
        <authorList>
            <person name="Bae S.S."/>
        </authorList>
    </citation>
    <scope>NUCLEOTIDE SEQUENCE [LARGE SCALE GENOMIC DNA]</scope>
    <source>
        <strain evidence="1 2">IMCC1616</strain>
    </source>
</reference>
<dbReference type="Proteomes" id="UP001474120">
    <property type="component" value="Unassembled WGS sequence"/>
</dbReference>
<evidence type="ECO:0008006" key="3">
    <source>
        <dbReference type="Google" id="ProtNLM"/>
    </source>
</evidence>
<dbReference type="InterPro" id="IPR053158">
    <property type="entry name" value="CapK_Type1_Caps_Biosynth"/>
</dbReference>
<gene>
    <name evidence="1" type="ORF">AABB81_06200</name>
</gene>
<evidence type="ECO:0000313" key="1">
    <source>
        <dbReference type="EMBL" id="MEL4455481.1"/>
    </source>
</evidence>
<dbReference type="PANTHER" id="PTHR36932:SF1">
    <property type="entry name" value="CAPSULAR POLYSACCHARIDE BIOSYNTHESIS PROTEIN"/>
    <property type="match status" value="1"/>
</dbReference>
<dbReference type="InterPro" id="IPR042099">
    <property type="entry name" value="ANL_N_sf"/>
</dbReference>
<accession>A0ABU9KZ61</accession>
<name>A0ABU9KZ61_9FLAO</name>
<dbReference type="Gene3D" id="3.40.50.12780">
    <property type="entry name" value="N-terminal domain of ligase-like"/>
    <property type="match status" value="1"/>
</dbReference>
<organism evidence="1 2">
    <name type="scientific">Lutimonas vermicola</name>
    <dbReference type="NCBI Taxonomy" id="414288"/>
    <lineage>
        <taxon>Bacteria</taxon>
        <taxon>Pseudomonadati</taxon>
        <taxon>Bacteroidota</taxon>
        <taxon>Flavobacteriia</taxon>
        <taxon>Flavobacteriales</taxon>
        <taxon>Flavobacteriaceae</taxon>
        <taxon>Lutimonas</taxon>
    </lineage>
</organism>
<dbReference type="SUPFAM" id="SSF56801">
    <property type="entry name" value="Acetyl-CoA synthetase-like"/>
    <property type="match status" value="1"/>
</dbReference>
<evidence type="ECO:0000313" key="2">
    <source>
        <dbReference type="Proteomes" id="UP001474120"/>
    </source>
</evidence>